<keyword evidence="4" id="KW-1185">Reference proteome</keyword>
<sequence>MDFETVSPAEFGASLNGLGLNILVRDVAAEVRFLEEVFGMASHRVSRDFAIMCYGSQVFQLHGDHTYSANPLLGLLPEAPPRGAGIEIRLYDSDPDKAAEQAEAMGAHVLQAPTDKPHGLRETFILCENGYAWVASRVLTVEEQAAGG</sequence>
<dbReference type="AlphaFoldDB" id="A0A0T5PFB1"/>
<name>A0A0T5PFB1_9RHOB</name>
<proteinExistence type="predicted"/>
<dbReference type="KEGG" id="rid:RIdsm_04786"/>
<dbReference type="PROSITE" id="PS51819">
    <property type="entry name" value="VOC"/>
    <property type="match status" value="1"/>
</dbReference>
<dbReference type="Proteomes" id="UP000051401">
    <property type="component" value="Unassembled WGS sequence"/>
</dbReference>
<dbReference type="InterPro" id="IPR029068">
    <property type="entry name" value="Glyas_Bleomycin-R_OHBP_Dase"/>
</dbReference>
<dbReference type="SUPFAM" id="SSF54593">
    <property type="entry name" value="Glyoxalase/Bleomycin resistance protein/Dihydroxybiphenyl dioxygenase"/>
    <property type="match status" value="1"/>
</dbReference>
<dbReference type="GO" id="GO:0016829">
    <property type="term" value="F:lyase activity"/>
    <property type="evidence" value="ECO:0007669"/>
    <property type="project" value="UniProtKB-KW"/>
</dbReference>
<evidence type="ECO:0000313" key="5">
    <source>
        <dbReference type="Proteomes" id="UP000325785"/>
    </source>
</evidence>
<dbReference type="InterPro" id="IPR004360">
    <property type="entry name" value="Glyas_Fos-R_dOase_dom"/>
</dbReference>
<organism evidence="2 4">
    <name type="scientific">Roseovarius indicus</name>
    <dbReference type="NCBI Taxonomy" id="540747"/>
    <lineage>
        <taxon>Bacteria</taxon>
        <taxon>Pseudomonadati</taxon>
        <taxon>Pseudomonadota</taxon>
        <taxon>Alphaproteobacteria</taxon>
        <taxon>Rhodobacterales</taxon>
        <taxon>Roseobacteraceae</taxon>
        <taxon>Roseovarius</taxon>
    </lineage>
</organism>
<evidence type="ECO:0000313" key="3">
    <source>
        <dbReference type="EMBL" id="QEW28945.1"/>
    </source>
</evidence>
<dbReference type="EMBL" id="CP031598">
    <property type="protein sequence ID" value="QEW28945.1"/>
    <property type="molecule type" value="Genomic_DNA"/>
</dbReference>
<keyword evidence="3" id="KW-0456">Lyase</keyword>
<dbReference type="InterPro" id="IPR037523">
    <property type="entry name" value="VOC_core"/>
</dbReference>
<gene>
    <name evidence="3" type="ORF">RIdsm_04786</name>
    <name evidence="2" type="ORF">XM52_02405</name>
</gene>
<feature type="domain" description="VOC" evidence="1">
    <location>
        <begin position="14"/>
        <end position="138"/>
    </location>
</feature>
<reference evidence="3 5" key="2">
    <citation type="submission" date="2018-08" db="EMBL/GenBank/DDBJ databases">
        <title>Genetic Globetrotter - A new plasmid hitch-hiking vast phylogenetic and geographic distances.</title>
        <authorList>
            <person name="Vollmers J."/>
            <person name="Petersen J."/>
        </authorList>
    </citation>
    <scope>NUCLEOTIDE SEQUENCE [LARGE SCALE GENOMIC DNA]</scope>
    <source>
        <strain evidence="3 5">DSM 26383</strain>
    </source>
</reference>
<dbReference type="PATRIC" id="fig|540747.5.peg.487"/>
<dbReference type="STRING" id="540747.SAMN04488031_102716"/>
<evidence type="ECO:0000313" key="4">
    <source>
        <dbReference type="Proteomes" id="UP000051401"/>
    </source>
</evidence>
<reference evidence="2 4" key="1">
    <citation type="submission" date="2015-04" db="EMBL/GenBank/DDBJ databases">
        <title>The draft genome sequence of Roseovarius indicus B108T.</title>
        <authorList>
            <person name="Li G."/>
            <person name="Lai Q."/>
            <person name="Shao Z."/>
            <person name="Yan P."/>
        </authorList>
    </citation>
    <scope>NUCLEOTIDE SEQUENCE [LARGE SCALE GENOMIC DNA]</scope>
    <source>
        <strain evidence="2 4">B108</strain>
    </source>
</reference>
<dbReference type="OrthoDB" id="7346917at2"/>
<dbReference type="Pfam" id="PF00903">
    <property type="entry name" value="Glyoxalase"/>
    <property type="match status" value="1"/>
</dbReference>
<dbReference type="Gene3D" id="3.10.180.10">
    <property type="entry name" value="2,3-Dihydroxybiphenyl 1,2-Dioxygenase, domain 1"/>
    <property type="match status" value="1"/>
</dbReference>
<protein>
    <submittedName>
        <fullName evidence="2">Glyoxalase</fullName>
    </submittedName>
    <submittedName>
        <fullName evidence="3">Putative enzyme related to lactoylglutathione lyase</fullName>
    </submittedName>
</protein>
<evidence type="ECO:0000259" key="1">
    <source>
        <dbReference type="PROSITE" id="PS51819"/>
    </source>
</evidence>
<dbReference type="EMBL" id="LAXI01000001">
    <property type="protein sequence ID" value="KRS19708.1"/>
    <property type="molecule type" value="Genomic_DNA"/>
</dbReference>
<accession>A0A0T5PFB1</accession>
<dbReference type="Proteomes" id="UP000325785">
    <property type="component" value="Chromosome"/>
</dbReference>
<evidence type="ECO:0000313" key="2">
    <source>
        <dbReference type="EMBL" id="KRS19708.1"/>
    </source>
</evidence>
<dbReference type="RefSeq" id="WP_057812880.1">
    <property type="nucleotide sequence ID" value="NZ_CP031598.1"/>
</dbReference>